<evidence type="ECO:0000256" key="3">
    <source>
        <dbReference type="ARBA" id="ARBA00022827"/>
    </source>
</evidence>
<dbReference type="PANTHER" id="PTHR46496">
    <property type="match status" value="1"/>
</dbReference>
<dbReference type="InterPro" id="IPR002938">
    <property type="entry name" value="FAD-bd"/>
</dbReference>
<dbReference type="EC" id="1.14.13.114" evidence="6"/>
<sequence>MKKMKIAVIGAGIGGLTTAGLLYQTGHDVKVYEKRNNLDQVGSGLGIGSNVLKALKPYKMAYAIEQEGQPLRKMELRSNLNEFLNTLKMDQNDEENITIHRNVLHEILKTHVPYERIHLDHKLKETKQNADSVRLYFENGVEEQFDLVIAADGLNSTLRKQIYPKSTPKYAGYTCFRGVVKESLPIDKHTALEYWGHKGRFGIVPLKDDEIYWFCTMTAKENDLQYKSFEKPHLQAYFNQFPEEVRKILDAQEETGILHHDIYDINPLKSFVSGRVVLLGDAAHATTPNMGQGAGQAIEDAVTLTNLMNEKPIDAALNRYDKLRVKHTKKVILKSRKIGKSGQVSSTLKIKLRNKALKTKSSKSLSKKVKFLQKAKLK</sequence>
<evidence type="ECO:0000256" key="1">
    <source>
        <dbReference type="ARBA" id="ARBA00001974"/>
    </source>
</evidence>
<dbReference type="SUPFAM" id="SSF51905">
    <property type="entry name" value="FAD/NAD(P)-binding domain"/>
    <property type="match status" value="1"/>
</dbReference>
<evidence type="ECO:0000256" key="2">
    <source>
        <dbReference type="ARBA" id="ARBA00022630"/>
    </source>
</evidence>
<dbReference type="InterPro" id="IPR036188">
    <property type="entry name" value="FAD/NAD-bd_sf"/>
</dbReference>
<name>A0A239YIR9_9STAP</name>
<dbReference type="AlphaFoldDB" id="A0A239YIR9"/>
<dbReference type="EC" id="1.14.13.1" evidence="6"/>
<protein>
    <submittedName>
        <fullName evidence="6">Salicylate hydroxylase</fullName>
        <ecNumber evidence="6">1.14.13.1</ecNumber>
        <ecNumber evidence="6">1.14.13.114</ecNumber>
    </submittedName>
</protein>
<keyword evidence="2" id="KW-0285">Flavoprotein</keyword>
<gene>
    <name evidence="6" type="ORF">SAMEA4384403_00453</name>
</gene>
<dbReference type="GO" id="GO:0018658">
    <property type="term" value="F:salicylate 1-monooxygenase activity"/>
    <property type="evidence" value="ECO:0007669"/>
    <property type="project" value="UniProtKB-EC"/>
</dbReference>
<proteinExistence type="predicted"/>
<reference evidence="6 7" key="1">
    <citation type="submission" date="2017-06" db="EMBL/GenBank/DDBJ databases">
        <authorList>
            <consortium name="Pathogen Informatics"/>
        </authorList>
    </citation>
    <scope>NUCLEOTIDE SEQUENCE [LARGE SCALE GENOMIC DNA]</scope>
    <source>
        <strain evidence="6 7">NCTC13839</strain>
    </source>
</reference>
<evidence type="ECO:0000313" key="6">
    <source>
        <dbReference type="EMBL" id="SNV58316.1"/>
    </source>
</evidence>
<keyword evidence="3" id="KW-0274">FAD</keyword>
<dbReference type="GO" id="GO:0043731">
    <property type="term" value="F:6-hydroxynicotinate 3-monooxygenase activity"/>
    <property type="evidence" value="ECO:0007669"/>
    <property type="project" value="UniProtKB-EC"/>
</dbReference>
<comment type="cofactor">
    <cofactor evidence="1">
        <name>FAD</name>
        <dbReference type="ChEBI" id="CHEBI:57692"/>
    </cofactor>
</comment>
<dbReference type="PRINTS" id="PR00420">
    <property type="entry name" value="RNGMNOXGNASE"/>
</dbReference>
<dbReference type="EMBL" id="LT906462">
    <property type="protein sequence ID" value="SNV58316.1"/>
    <property type="molecule type" value="Genomic_DNA"/>
</dbReference>
<feature type="domain" description="FAD-binding" evidence="5">
    <location>
        <begin position="4"/>
        <end position="331"/>
    </location>
</feature>
<accession>A0A239YIR9</accession>
<dbReference type="PANTHER" id="PTHR46496:SF1">
    <property type="entry name" value="ZEAXANTHIN EPOXIDASE, CHLOROPLASTIC"/>
    <property type="match status" value="1"/>
</dbReference>
<dbReference type="Gene3D" id="3.50.50.60">
    <property type="entry name" value="FAD/NAD(P)-binding domain"/>
    <property type="match status" value="1"/>
</dbReference>
<dbReference type="NCBIfam" id="NF005243">
    <property type="entry name" value="PRK06753.1"/>
    <property type="match status" value="1"/>
</dbReference>
<keyword evidence="7" id="KW-1185">Reference proteome</keyword>
<evidence type="ECO:0000313" key="7">
    <source>
        <dbReference type="Proteomes" id="UP000242084"/>
    </source>
</evidence>
<dbReference type="GO" id="GO:0071949">
    <property type="term" value="F:FAD binding"/>
    <property type="evidence" value="ECO:0007669"/>
    <property type="project" value="InterPro"/>
</dbReference>
<dbReference type="Pfam" id="PF01494">
    <property type="entry name" value="FAD_binding_3"/>
    <property type="match status" value="1"/>
</dbReference>
<dbReference type="Proteomes" id="UP000242084">
    <property type="component" value="Chromosome 1"/>
</dbReference>
<evidence type="ECO:0000259" key="5">
    <source>
        <dbReference type="Pfam" id="PF01494"/>
    </source>
</evidence>
<keyword evidence="4 6" id="KW-0560">Oxidoreductase</keyword>
<dbReference type="KEGG" id="sste:SAMEA4384403_0453"/>
<evidence type="ECO:0000256" key="4">
    <source>
        <dbReference type="ARBA" id="ARBA00023002"/>
    </source>
</evidence>
<organism evidence="6 7">
    <name type="scientific">Mammaliicoccus stepanovicii</name>
    <dbReference type="NCBI Taxonomy" id="643214"/>
    <lineage>
        <taxon>Bacteria</taxon>
        <taxon>Bacillati</taxon>
        <taxon>Bacillota</taxon>
        <taxon>Bacilli</taxon>
        <taxon>Bacillales</taxon>
        <taxon>Staphylococcaceae</taxon>
        <taxon>Mammaliicoccus</taxon>
    </lineage>
</organism>